<keyword evidence="2" id="KW-1185">Reference proteome</keyword>
<protein>
    <submittedName>
        <fullName evidence="1">Uncharacterized protein</fullName>
    </submittedName>
</protein>
<dbReference type="RefSeq" id="WP_025803370.1">
    <property type="nucleotide sequence ID" value="NZ_CP053842.1"/>
</dbReference>
<name>A0A7M1LEL4_9BACT</name>
<dbReference type="Proteomes" id="UP000594749">
    <property type="component" value="Chromosome"/>
</dbReference>
<evidence type="ECO:0000313" key="1">
    <source>
        <dbReference type="EMBL" id="QOQ87012.1"/>
    </source>
</evidence>
<dbReference type="EMBL" id="CP063078">
    <property type="protein sequence ID" value="QOQ87012.1"/>
    <property type="molecule type" value="Genomic_DNA"/>
</dbReference>
<gene>
    <name evidence="1" type="ORF">IMC76_07310</name>
</gene>
<dbReference type="OrthoDB" id="5361883at2"/>
<sequence>MKLAVDCECILMQRSLELFLSDFISNEPDFIVSDVKDDVNQQVFLIENYLNLPFTKEMLLEALEEYSFCANNQMIKREPLENRISSLVDEFKVRLIKIIKDHYE</sequence>
<proteinExistence type="predicted"/>
<dbReference type="AlphaFoldDB" id="A0A7M1LEL4"/>
<evidence type="ECO:0000313" key="2">
    <source>
        <dbReference type="Proteomes" id="UP000594749"/>
    </source>
</evidence>
<accession>A0A7M1LEL4</accession>
<reference evidence="1 2" key="1">
    <citation type="submission" date="2020-10" db="EMBL/GenBank/DDBJ databases">
        <title>Campylobacter and Helicobacter PacBio genomes.</title>
        <authorList>
            <person name="Lane C."/>
        </authorList>
    </citation>
    <scope>NUCLEOTIDE SEQUENCE [LARGE SCALE GENOMIC DNA]</scope>
    <source>
        <strain evidence="1 2">2016D-0077</strain>
    </source>
</reference>
<organism evidence="1 2">
    <name type="scientific">Campylobacter corcagiensis</name>
    <dbReference type="NCBI Taxonomy" id="1448857"/>
    <lineage>
        <taxon>Bacteria</taxon>
        <taxon>Pseudomonadati</taxon>
        <taxon>Campylobacterota</taxon>
        <taxon>Epsilonproteobacteria</taxon>
        <taxon>Campylobacterales</taxon>
        <taxon>Campylobacteraceae</taxon>
        <taxon>Campylobacter</taxon>
    </lineage>
</organism>